<feature type="transmembrane region" description="Helical" evidence="1">
    <location>
        <begin position="75"/>
        <end position="97"/>
    </location>
</feature>
<feature type="transmembrane region" description="Helical" evidence="1">
    <location>
        <begin position="12"/>
        <end position="42"/>
    </location>
</feature>
<keyword evidence="1" id="KW-1133">Transmembrane helix</keyword>
<keyword evidence="1" id="KW-0812">Transmembrane</keyword>
<sequence>MNTWIEKNKKIWWVFTLLAGIFAYLNPSIGFFSLLYAVFFLVDMGLRAMVKGQYKALVINDNDSQLKSSLFNKGLLFFIVMKSFFSIASIAIPIVILNESLNNKKLMTPYYFSLIAESAILKLLCVIISIISVLISWVLFIGYIRSFKQKL</sequence>
<reference evidence="2 3" key="1">
    <citation type="submission" date="2020-12" db="EMBL/GenBank/DDBJ databases">
        <title>Vagococcus allomyrinae sp. nov. and Enterococcus lavae sp. nov., isolated from the larvae of Allomyrina dichotoma.</title>
        <authorList>
            <person name="Lee S.D."/>
        </authorList>
    </citation>
    <scope>NUCLEOTIDE SEQUENCE [LARGE SCALE GENOMIC DNA]</scope>
    <source>
        <strain evidence="2 3">BWM-S5</strain>
    </source>
</reference>
<dbReference type="Proteomes" id="UP000673375">
    <property type="component" value="Unassembled WGS sequence"/>
</dbReference>
<evidence type="ECO:0000313" key="2">
    <source>
        <dbReference type="EMBL" id="MBP1044990.1"/>
    </source>
</evidence>
<evidence type="ECO:0000313" key="3">
    <source>
        <dbReference type="Proteomes" id="UP000673375"/>
    </source>
</evidence>
<name>A0ABS4CEY9_9ENTE</name>
<gene>
    <name evidence="2" type="ORF">I6N96_01770</name>
</gene>
<feature type="transmembrane region" description="Helical" evidence="1">
    <location>
        <begin position="119"/>
        <end position="144"/>
    </location>
</feature>
<keyword evidence="1" id="KW-0472">Membrane</keyword>
<accession>A0ABS4CEY9</accession>
<comment type="caution">
    <text evidence="2">The sequence shown here is derived from an EMBL/GenBank/DDBJ whole genome shotgun (WGS) entry which is preliminary data.</text>
</comment>
<evidence type="ECO:0000256" key="1">
    <source>
        <dbReference type="SAM" id="Phobius"/>
    </source>
</evidence>
<proteinExistence type="predicted"/>
<organism evidence="2 3">
    <name type="scientific">Enterococcus larvae</name>
    <dbReference type="NCBI Taxonomy" id="2794352"/>
    <lineage>
        <taxon>Bacteria</taxon>
        <taxon>Bacillati</taxon>
        <taxon>Bacillota</taxon>
        <taxon>Bacilli</taxon>
        <taxon>Lactobacillales</taxon>
        <taxon>Enterococcaceae</taxon>
        <taxon>Enterococcus</taxon>
    </lineage>
</organism>
<keyword evidence="3" id="KW-1185">Reference proteome</keyword>
<dbReference type="EMBL" id="JAEDXU010000001">
    <property type="protein sequence ID" value="MBP1044990.1"/>
    <property type="molecule type" value="Genomic_DNA"/>
</dbReference>
<dbReference type="RefSeq" id="WP_209555781.1">
    <property type="nucleotide sequence ID" value="NZ_JAEDXU010000001.1"/>
</dbReference>
<protein>
    <submittedName>
        <fullName evidence="2">Uncharacterized protein</fullName>
    </submittedName>
</protein>